<dbReference type="PANTHER" id="PTHR34853">
    <property type="match status" value="1"/>
</dbReference>
<reference evidence="2" key="1">
    <citation type="submission" date="2022-09" db="EMBL/GenBank/DDBJ databases">
        <title>The genome sequence of Rhodococcus aetherivorans N1.</title>
        <authorList>
            <person name="Jiang W."/>
        </authorList>
    </citation>
    <scope>NUCLEOTIDE SEQUENCE</scope>
    <source>
        <strain evidence="2">N1</strain>
    </source>
</reference>
<feature type="transmembrane region" description="Helical" evidence="1">
    <location>
        <begin position="20"/>
        <end position="41"/>
    </location>
</feature>
<evidence type="ECO:0000313" key="3">
    <source>
        <dbReference type="Proteomes" id="UP001163947"/>
    </source>
</evidence>
<dbReference type="EMBL" id="CP106982">
    <property type="protein sequence ID" value="UYF91886.1"/>
    <property type="molecule type" value="Genomic_DNA"/>
</dbReference>
<evidence type="ECO:0000256" key="1">
    <source>
        <dbReference type="SAM" id="Phobius"/>
    </source>
</evidence>
<feature type="transmembrane region" description="Helical" evidence="1">
    <location>
        <begin position="156"/>
        <end position="174"/>
    </location>
</feature>
<evidence type="ECO:0000313" key="2">
    <source>
        <dbReference type="EMBL" id="UYF91886.1"/>
    </source>
</evidence>
<gene>
    <name evidence="2" type="ORF">OCS65_15250</name>
</gene>
<dbReference type="Pfam" id="PF03729">
    <property type="entry name" value="DUF308"/>
    <property type="match status" value="2"/>
</dbReference>
<dbReference type="GeneID" id="83621801"/>
<keyword evidence="1" id="KW-1133">Transmembrane helix</keyword>
<proteinExistence type="predicted"/>
<name>A0AA46PRN2_9NOCA</name>
<feature type="transmembrane region" description="Helical" evidence="1">
    <location>
        <begin position="47"/>
        <end position="68"/>
    </location>
</feature>
<dbReference type="InterPro" id="IPR005325">
    <property type="entry name" value="DUF308_memb"/>
</dbReference>
<dbReference type="InterPro" id="IPR005152">
    <property type="entry name" value="Lipase_secreted"/>
</dbReference>
<feature type="transmembrane region" description="Helical" evidence="1">
    <location>
        <begin position="131"/>
        <end position="150"/>
    </location>
</feature>
<dbReference type="RefSeq" id="WP_263507230.1">
    <property type="nucleotide sequence ID" value="NZ_CP106982.1"/>
</dbReference>
<feature type="transmembrane region" description="Helical" evidence="1">
    <location>
        <begin position="75"/>
        <end position="96"/>
    </location>
</feature>
<feature type="transmembrane region" description="Helical" evidence="1">
    <location>
        <begin position="204"/>
        <end position="223"/>
    </location>
</feature>
<dbReference type="GO" id="GO:0016042">
    <property type="term" value="P:lipid catabolic process"/>
    <property type="evidence" value="ECO:0007669"/>
    <property type="project" value="InterPro"/>
</dbReference>
<dbReference type="Gene3D" id="1.10.260.130">
    <property type="match status" value="1"/>
</dbReference>
<dbReference type="Gene3D" id="3.40.50.1820">
    <property type="entry name" value="alpha/beta hydrolase"/>
    <property type="match status" value="1"/>
</dbReference>
<organism evidence="2 3">
    <name type="scientific">Rhodococcus aetherivorans</name>
    <dbReference type="NCBI Taxonomy" id="191292"/>
    <lineage>
        <taxon>Bacteria</taxon>
        <taxon>Bacillati</taxon>
        <taxon>Actinomycetota</taxon>
        <taxon>Actinomycetes</taxon>
        <taxon>Mycobacteriales</taxon>
        <taxon>Nocardiaceae</taxon>
        <taxon>Rhodococcus</taxon>
    </lineage>
</organism>
<keyword evidence="1" id="KW-0472">Membrane</keyword>
<dbReference type="GO" id="GO:0004806">
    <property type="term" value="F:triacylglycerol lipase activity"/>
    <property type="evidence" value="ECO:0007669"/>
    <property type="project" value="InterPro"/>
</dbReference>
<dbReference type="Pfam" id="PF03583">
    <property type="entry name" value="LIP"/>
    <property type="match status" value="1"/>
</dbReference>
<dbReference type="AlphaFoldDB" id="A0AA46PRN2"/>
<accession>A0AA46PRN2</accession>
<keyword evidence="1" id="KW-0812">Transmembrane</keyword>
<dbReference type="InterPro" id="IPR029058">
    <property type="entry name" value="AB_hydrolase_fold"/>
</dbReference>
<dbReference type="PANTHER" id="PTHR34853:SF1">
    <property type="entry name" value="LIPASE 5"/>
    <property type="match status" value="1"/>
</dbReference>
<feature type="transmembrane region" description="Helical" evidence="1">
    <location>
        <begin position="102"/>
        <end position="119"/>
    </location>
</feature>
<sequence>MPATGPHRRARAATAALRTAPWWTSVLLGLVCLLLGLLLTTRPLTSLSALGLLIGLAAITAGTADLLATYRSHAGAAATATALAWIGFGIAVLAWLGRALDLLAPAVALALVVGGALRLVRAARGDLDERLTTAVLGLADIVFGVLAWRWPDVTVLVVAFLFGIRTVFFGLARIGDGLAALDDRTPGPTPTAPRRTPARYRRPAVAVLALLVAVAAAGVAVRLRAGSPVVDAFYTAPHRMPDHPGALLRAEPFTRAVPDGAEAWRILYTTTRDDDQPAVASALVVVAKNAPPGPRPVIAWAHGTTGFAEPCAPTLLDDPLGAGALPAESALLDDPLGAGALPAESALLDRGWALVATDYVGLGTAGPHPYLIGQGEGRSVLDAVRAAHRLDHLDLADRTVVWGHSQGGHAALWAGLLAPTYAPDTPVAGIAAMAPASDTVALTTGLDTVPGGSVFASYVLAAYTAVYDDVDGDTYVGPAARTLVREMATRCLSEPAVYVSVLSALSLSRDRSVLRTDPTTGPLGRRLAENVPTGTTAVPVLLAQGATDSLVTAAVQDGYVRDRCAENWALDYRSYPGRDHLGLVAEDSPLVPELLTWTEQRLVGIAAPGTCPGR</sequence>
<protein>
    <submittedName>
        <fullName evidence="2">DUF308 domain-containing protein</fullName>
    </submittedName>
</protein>
<dbReference type="SUPFAM" id="SSF53474">
    <property type="entry name" value="alpha/beta-Hydrolases"/>
    <property type="match status" value="1"/>
</dbReference>
<dbReference type="Proteomes" id="UP001163947">
    <property type="component" value="Chromosome"/>
</dbReference>